<dbReference type="SMART" id="SM00516">
    <property type="entry name" value="SEC14"/>
    <property type="match status" value="1"/>
</dbReference>
<dbReference type="Gene3D" id="2.60.120.200">
    <property type="match status" value="1"/>
</dbReference>
<keyword evidence="7" id="KW-0677">Repeat</keyword>
<dbReference type="InterPro" id="IPR001580">
    <property type="entry name" value="Calret/calnex"/>
</dbReference>
<comment type="similarity">
    <text evidence="2 14">Belongs to the calreticulin family.</text>
</comment>
<feature type="region of interest" description="Disordered" evidence="15">
    <location>
        <begin position="461"/>
        <end position="508"/>
    </location>
</feature>
<dbReference type="SUPFAM" id="SSF46938">
    <property type="entry name" value="CRAL/TRIO N-terminal domain"/>
    <property type="match status" value="1"/>
</dbReference>
<name>A0A8S2GY81_9BILA</name>
<dbReference type="Gene3D" id="1.10.8.20">
    <property type="entry name" value="N-terminal domain of phosphatidylinositol transfer protein sec14p"/>
    <property type="match status" value="1"/>
</dbReference>
<keyword evidence="4" id="KW-0479">Metal-binding</keyword>
<evidence type="ECO:0000256" key="8">
    <source>
        <dbReference type="ARBA" id="ARBA00022824"/>
    </source>
</evidence>
<protein>
    <recommendedName>
        <fullName evidence="3">Calreticulin</fullName>
    </recommendedName>
</protein>
<evidence type="ECO:0000313" key="19">
    <source>
        <dbReference type="Proteomes" id="UP000682733"/>
    </source>
</evidence>
<dbReference type="SUPFAM" id="SSF49899">
    <property type="entry name" value="Concanavalin A-like lectins/glucanases"/>
    <property type="match status" value="1"/>
</dbReference>
<dbReference type="Proteomes" id="UP000682733">
    <property type="component" value="Unassembled WGS sequence"/>
</dbReference>
<feature type="compositionally biased region" description="Basic and acidic residues" evidence="15">
    <location>
        <begin position="479"/>
        <end position="505"/>
    </location>
</feature>
<dbReference type="GO" id="GO:0036503">
    <property type="term" value="P:ERAD pathway"/>
    <property type="evidence" value="ECO:0007669"/>
    <property type="project" value="TreeGrafter"/>
</dbReference>
<feature type="compositionally biased region" description="Basic and acidic residues" evidence="15">
    <location>
        <begin position="602"/>
        <end position="643"/>
    </location>
</feature>
<feature type="domain" description="CRAL-TRIO" evidence="16">
    <location>
        <begin position="72"/>
        <end position="239"/>
    </location>
</feature>
<dbReference type="Gene3D" id="3.40.525.10">
    <property type="entry name" value="CRAL-TRIO lipid binding domain"/>
    <property type="match status" value="1"/>
</dbReference>
<keyword evidence="9" id="KW-0862">Zinc</keyword>
<evidence type="ECO:0000256" key="13">
    <source>
        <dbReference type="PIRSR" id="PIRSR601580-3"/>
    </source>
</evidence>
<dbReference type="Pfam" id="PF00262">
    <property type="entry name" value="Calreticulin"/>
    <property type="match status" value="2"/>
</dbReference>
<sequence>MIDPYNVDVYVVDLRSWLEKQNPILKSLETNEFLLRFLRISKFNLENAKRLLINFWRYRTENPQWFKDRDPKSPVMAEIAETAYAVQLPHSTVDNCLIFIMRIGHYNSEKHTFDQVTKYALGVTDVLNKQPEAQLYGFVIILDFTDFRMHHITIFTPDVARRYVECWQNLYPVRLRQVHFYNYPAIFDPIFYLFRPILKTKICEQIHFHSGSNASNTLHKYVPPDLLPTEFGGVLGTIEDINKPFIQWIKENSAYINSLDQYGIDLSSLNKLMQDSKLDDYGDKWTKRWVESTAKGEQQGKFKLTAGKFYGDKEKDKGIQTSEDARFYGASAKFDNSFSNEEKTLVIQFTVKHEQKIDCGGGYIKVYPSDVDQKNLHGDSPYLIMFGPDICGYSTKKVHVIFTYKGKNLLIKKDIKCKDDELTHLYTLILKPDNTYIVKIDNEKVESGTLEEDWDFTLPKTIKDPSASKPSDWDDNEKIDDASDVKPADYDKPEHIPDPEAKIPEDWDNEIDGTWEPPMMDNPEYKGQWKPRQIDNPAYKGAWVHPEIDNPDYVEDKNLYLFQDIGAIGFDLWQVKAGTIFDNILVTDDEKHAEDFGNETWGKTKDPEKKMKDEQEEADRKKEEAERKKREEEEKTKESTKSDDNDDDDESDDTKTAEKDEFLFLTSLFRFEFFLKQKKSLFAYFSFDDALLFFILFVEARYLKKKRYFDKQICLNFGAICREVASSFHCNRELDERLSTVEVPCQYCSKFFILKELQKHMETCTARNDSKPPSRPIVHLSKSLSENQQKALEQAQAGENRSTFTCPFCPTLNLTCTDLSQHIKNHHIHEDQRRVYTFVNYTQDEQQMMDDAIQASLKEYASHQN</sequence>
<dbReference type="GO" id="GO:0006457">
    <property type="term" value="P:protein folding"/>
    <property type="evidence" value="ECO:0007669"/>
    <property type="project" value="InterPro"/>
</dbReference>
<dbReference type="SMART" id="SM01100">
    <property type="entry name" value="CRAL_TRIO_N"/>
    <property type="match status" value="1"/>
</dbReference>
<dbReference type="FunFam" id="2.10.250.10:FF:000002">
    <property type="entry name" value="Calreticulin"/>
    <property type="match status" value="1"/>
</dbReference>
<evidence type="ECO:0000256" key="4">
    <source>
        <dbReference type="ARBA" id="ARBA00022723"/>
    </source>
</evidence>
<dbReference type="InterPro" id="IPR001251">
    <property type="entry name" value="CRAL-TRIO_dom"/>
</dbReference>
<evidence type="ECO:0000259" key="16">
    <source>
        <dbReference type="PROSITE" id="PS50191"/>
    </source>
</evidence>
<organism evidence="18 19">
    <name type="scientific">Didymodactylos carnosus</name>
    <dbReference type="NCBI Taxonomy" id="1234261"/>
    <lineage>
        <taxon>Eukaryota</taxon>
        <taxon>Metazoa</taxon>
        <taxon>Spiralia</taxon>
        <taxon>Gnathifera</taxon>
        <taxon>Rotifera</taxon>
        <taxon>Eurotatoria</taxon>
        <taxon>Bdelloidea</taxon>
        <taxon>Philodinida</taxon>
        <taxon>Philodinidae</taxon>
        <taxon>Didymodactylos</taxon>
    </lineage>
</organism>
<dbReference type="PROSITE" id="PS00804">
    <property type="entry name" value="CALRETICULIN_2"/>
    <property type="match status" value="1"/>
</dbReference>
<dbReference type="FunFam" id="2.60.120.200:FF:000122">
    <property type="entry name" value="Calreticulin 3"/>
    <property type="match status" value="1"/>
</dbReference>
<keyword evidence="14" id="KW-0472">Membrane</keyword>
<evidence type="ECO:0000256" key="14">
    <source>
        <dbReference type="RuleBase" id="RU362126"/>
    </source>
</evidence>
<dbReference type="GO" id="GO:0030246">
    <property type="term" value="F:carbohydrate binding"/>
    <property type="evidence" value="ECO:0007669"/>
    <property type="project" value="UniProtKB-KW"/>
</dbReference>
<keyword evidence="8 14" id="KW-0256">Endoplasmic reticulum</keyword>
<proteinExistence type="inferred from homology"/>
<dbReference type="EMBL" id="CAJOBA010000960">
    <property type="protein sequence ID" value="CAF3567522.1"/>
    <property type="molecule type" value="Genomic_DNA"/>
</dbReference>
<evidence type="ECO:0000256" key="1">
    <source>
        <dbReference type="ARBA" id="ARBA00004319"/>
    </source>
</evidence>
<dbReference type="InterPro" id="IPR011074">
    <property type="entry name" value="CRAL/TRIO_N_dom"/>
</dbReference>
<evidence type="ECO:0000313" key="18">
    <source>
        <dbReference type="EMBL" id="CAF3567522.1"/>
    </source>
</evidence>
<dbReference type="EMBL" id="CAJNOK010000960">
    <property type="protein sequence ID" value="CAF0785400.1"/>
    <property type="molecule type" value="Genomic_DNA"/>
</dbReference>
<feature type="transmembrane region" description="Helical" evidence="14">
    <location>
        <begin position="681"/>
        <end position="703"/>
    </location>
</feature>
<evidence type="ECO:0000256" key="2">
    <source>
        <dbReference type="ARBA" id="ARBA00010983"/>
    </source>
</evidence>
<dbReference type="GO" id="GO:0051082">
    <property type="term" value="F:unfolded protein binding"/>
    <property type="evidence" value="ECO:0007669"/>
    <property type="project" value="InterPro"/>
</dbReference>
<dbReference type="GO" id="GO:0005788">
    <property type="term" value="C:endoplasmic reticulum lumen"/>
    <property type="evidence" value="ECO:0007669"/>
    <property type="project" value="UniProtKB-SubCell"/>
</dbReference>
<dbReference type="InterPro" id="IPR013320">
    <property type="entry name" value="ConA-like_dom_sf"/>
</dbReference>
<dbReference type="PROSITE" id="PS00803">
    <property type="entry name" value="CALRETICULIN_1"/>
    <property type="match status" value="1"/>
</dbReference>
<evidence type="ECO:0000256" key="9">
    <source>
        <dbReference type="ARBA" id="ARBA00022833"/>
    </source>
</evidence>
<evidence type="ECO:0000313" key="17">
    <source>
        <dbReference type="EMBL" id="CAF0785400.1"/>
    </source>
</evidence>
<evidence type="ECO:0000256" key="6">
    <source>
        <dbReference type="ARBA" id="ARBA00022734"/>
    </source>
</evidence>
<evidence type="ECO:0000256" key="12">
    <source>
        <dbReference type="ARBA" id="ARBA00023186"/>
    </source>
</evidence>
<dbReference type="CDD" id="cd00170">
    <property type="entry name" value="SEC14"/>
    <property type="match status" value="1"/>
</dbReference>
<comment type="subcellular location">
    <subcellularLocation>
        <location evidence="1">Endoplasmic reticulum lumen</location>
    </subcellularLocation>
</comment>
<comment type="caution">
    <text evidence="18">The sequence shown here is derived from an EMBL/GenBank/DDBJ whole genome shotgun (WGS) entry which is preliminary data.</text>
</comment>
<evidence type="ECO:0000256" key="11">
    <source>
        <dbReference type="ARBA" id="ARBA00023157"/>
    </source>
</evidence>
<dbReference type="PROSITE" id="PS50191">
    <property type="entry name" value="CRAL_TRIO"/>
    <property type="match status" value="1"/>
</dbReference>
<feature type="region of interest" description="Disordered" evidence="15">
    <location>
        <begin position="595"/>
        <end position="654"/>
    </location>
</feature>
<dbReference type="Pfam" id="PF00650">
    <property type="entry name" value="CRAL_TRIO"/>
    <property type="match status" value="1"/>
</dbReference>
<dbReference type="GO" id="GO:0005789">
    <property type="term" value="C:endoplasmic reticulum membrane"/>
    <property type="evidence" value="ECO:0007669"/>
    <property type="project" value="TreeGrafter"/>
</dbReference>
<dbReference type="SUPFAM" id="SSF63887">
    <property type="entry name" value="P-domain of calnexin/calreticulin"/>
    <property type="match status" value="1"/>
</dbReference>
<dbReference type="InterPro" id="IPR036865">
    <property type="entry name" value="CRAL-TRIO_dom_sf"/>
</dbReference>
<evidence type="ECO:0000256" key="5">
    <source>
        <dbReference type="ARBA" id="ARBA00022729"/>
    </source>
</evidence>
<evidence type="ECO:0000256" key="15">
    <source>
        <dbReference type="SAM" id="MobiDB-lite"/>
    </source>
</evidence>
<evidence type="ECO:0000256" key="10">
    <source>
        <dbReference type="ARBA" id="ARBA00022837"/>
    </source>
</evidence>
<dbReference type="InterPro" id="IPR009033">
    <property type="entry name" value="Calreticulin/calnexin_P_dom_sf"/>
</dbReference>
<dbReference type="GO" id="GO:0005509">
    <property type="term" value="F:calcium ion binding"/>
    <property type="evidence" value="ECO:0007669"/>
    <property type="project" value="InterPro"/>
</dbReference>
<dbReference type="Gene3D" id="2.10.250.10">
    <property type="entry name" value="Calreticulin/calnexin, P domain"/>
    <property type="match status" value="1"/>
</dbReference>
<evidence type="ECO:0000256" key="3">
    <source>
        <dbReference type="ARBA" id="ARBA00015837"/>
    </source>
</evidence>
<evidence type="ECO:0000256" key="7">
    <source>
        <dbReference type="ARBA" id="ARBA00022737"/>
    </source>
</evidence>
<dbReference type="PANTHER" id="PTHR11073:SF2">
    <property type="entry name" value="CALRETICULIN"/>
    <property type="match status" value="1"/>
</dbReference>
<dbReference type="InterPro" id="IPR036273">
    <property type="entry name" value="CRAL/TRIO_N_dom_sf"/>
</dbReference>
<dbReference type="InterPro" id="IPR018124">
    <property type="entry name" value="Calret/calnex_CS"/>
</dbReference>
<dbReference type="AlphaFoldDB" id="A0A8S2GY81"/>
<keyword evidence="10" id="KW-0106">Calcium</keyword>
<reference evidence="18" key="1">
    <citation type="submission" date="2021-02" db="EMBL/GenBank/DDBJ databases">
        <authorList>
            <person name="Nowell W R."/>
        </authorList>
    </citation>
    <scope>NUCLEOTIDE SEQUENCE</scope>
</reference>
<dbReference type="PRINTS" id="PR00626">
    <property type="entry name" value="CALRETICULIN"/>
</dbReference>
<feature type="disulfide bond" evidence="13">
    <location>
        <begin position="359"/>
        <end position="391"/>
    </location>
</feature>
<keyword evidence="11 13" id="KW-1015">Disulfide bond</keyword>
<dbReference type="SUPFAM" id="SSF52087">
    <property type="entry name" value="CRAL/TRIO domain"/>
    <property type="match status" value="1"/>
</dbReference>
<gene>
    <name evidence="17" type="ORF">OVA965_LOCUS3841</name>
    <name evidence="18" type="ORF">TMI583_LOCUS3839</name>
</gene>
<dbReference type="Proteomes" id="UP000677228">
    <property type="component" value="Unassembled WGS sequence"/>
</dbReference>
<keyword evidence="5" id="KW-0732">Signal</keyword>
<keyword evidence="14" id="KW-0812">Transmembrane</keyword>
<keyword evidence="14" id="KW-1133">Transmembrane helix</keyword>
<keyword evidence="12 14" id="KW-0143">Chaperone</keyword>
<dbReference type="PANTHER" id="PTHR11073">
    <property type="entry name" value="CALRETICULIN AND CALNEXIN"/>
    <property type="match status" value="1"/>
</dbReference>
<keyword evidence="6" id="KW-0430">Lectin</keyword>
<accession>A0A8S2GY81</accession>